<name>A0A9Q1J916_SYNKA</name>
<sequence>MIDSTDQANVAGGREKRQRNCGSKVGLFWQLHFLWGVMVTRKRGDLEIEENEAKVFHLLELISGHTDTAVGVELAHSDLEMDALAGCD</sequence>
<organism evidence="1 2">
    <name type="scientific">Synaphobranchus kaupii</name>
    <name type="common">Kaup's arrowtooth eel</name>
    <dbReference type="NCBI Taxonomy" id="118154"/>
    <lineage>
        <taxon>Eukaryota</taxon>
        <taxon>Metazoa</taxon>
        <taxon>Chordata</taxon>
        <taxon>Craniata</taxon>
        <taxon>Vertebrata</taxon>
        <taxon>Euteleostomi</taxon>
        <taxon>Actinopterygii</taxon>
        <taxon>Neopterygii</taxon>
        <taxon>Teleostei</taxon>
        <taxon>Anguilliformes</taxon>
        <taxon>Synaphobranchidae</taxon>
        <taxon>Synaphobranchus</taxon>
    </lineage>
</organism>
<accession>A0A9Q1J916</accession>
<protein>
    <submittedName>
        <fullName evidence="1">Uncharacterized protein</fullName>
    </submittedName>
</protein>
<reference evidence="1" key="1">
    <citation type="journal article" date="2023" name="Science">
        <title>Genome structures resolve the early diversification of teleost fishes.</title>
        <authorList>
            <person name="Parey E."/>
            <person name="Louis A."/>
            <person name="Montfort J."/>
            <person name="Bouchez O."/>
            <person name="Roques C."/>
            <person name="Iampietro C."/>
            <person name="Lluch J."/>
            <person name="Castinel A."/>
            <person name="Donnadieu C."/>
            <person name="Desvignes T."/>
            <person name="Floi Bucao C."/>
            <person name="Jouanno E."/>
            <person name="Wen M."/>
            <person name="Mejri S."/>
            <person name="Dirks R."/>
            <person name="Jansen H."/>
            <person name="Henkel C."/>
            <person name="Chen W.J."/>
            <person name="Zahm M."/>
            <person name="Cabau C."/>
            <person name="Klopp C."/>
            <person name="Thompson A.W."/>
            <person name="Robinson-Rechavi M."/>
            <person name="Braasch I."/>
            <person name="Lecointre G."/>
            <person name="Bobe J."/>
            <person name="Postlethwait J.H."/>
            <person name="Berthelot C."/>
            <person name="Roest Crollius H."/>
            <person name="Guiguen Y."/>
        </authorList>
    </citation>
    <scope>NUCLEOTIDE SEQUENCE</scope>
    <source>
        <strain evidence="1">WJC10195</strain>
    </source>
</reference>
<evidence type="ECO:0000313" key="2">
    <source>
        <dbReference type="Proteomes" id="UP001152622"/>
    </source>
</evidence>
<evidence type="ECO:0000313" key="1">
    <source>
        <dbReference type="EMBL" id="KAJ8374103.1"/>
    </source>
</evidence>
<comment type="caution">
    <text evidence="1">The sequence shown here is derived from an EMBL/GenBank/DDBJ whole genome shotgun (WGS) entry which is preliminary data.</text>
</comment>
<dbReference type="EMBL" id="JAINUF010000002">
    <property type="protein sequence ID" value="KAJ8374103.1"/>
    <property type="molecule type" value="Genomic_DNA"/>
</dbReference>
<dbReference type="Proteomes" id="UP001152622">
    <property type="component" value="Chromosome 2"/>
</dbReference>
<keyword evidence="2" id="KW-1185">Reference proteome</keyword>
<dbReference type="AlphaFoldDB" id="A0A9Q1J916"/>
<proteinExistence type="predicted"/>
<gene>
    <name evidence="1" type="ORF">SKAU_G00046830</name>
</gene>